<dbReference type="EMBL" id="RXGB01005449">
    <property type="protein sequence ID" value="TMW87860.1"/>
    <property type="molecule type" value="Genomic_DNA"/>
</dbReference>
<reference evidence="1" key="1">
    <citation type="submission" date="2019-05" db="EMBL/GenBank/DDBJ databases">
        <title>The de novo reference genome and transcriptome assemblies of the wild tomato species Solanum chilense.</title>
        <authorList>
            <person name="Stam R."/>
            <person name="Nosenko T."/>
            <person name="Hoerger A.C."/>
            <person name="Stephan W."/>
            <person name="Seidel M.A."/>
            <person name="Kuhn J.M.M."/>
            <person name="Haberer G."/>
            <person name="Tellier A."/>
        </authorList>
    </citation>
    <scope>NUCLEOTIDE SEQUENCE</scope>
    <source>
        <tissue evidence="1">Mature leaves</tissue>
    </source>
</reference>
<gene>
    <name evidence="1" type="ORF">EJD97_019383</name>
</gene>
<protein>
    <submittedName>
        <fullName evidence="1">Uncharacterized protein</fullName>
    </submittedName>
</protein>
<accession>A0A6N2B1M2</accession>
<organism evidence="1">
    <name type="scientific">Solanum chilense</name>
    <name type="common">Tomato</name>
    <name type="synonym">Lycopersicon chilense</name>
    <dbReference type="NCBI Taxonomy" id="4083"/>
    <lineage>
        <taxon>Eukaryota</taxon>
        <taxon>Viridiplantae</taxon>
        <taxon>Streptophyta</taxon>
        <taxon>Embryophyta</taxon>
        <taxon>Tracheophyta</taxon>
        <taxon>Spermatophyta</taxon>
        <taxon>Magnoliopsida</taxon>
        <taxon>eudicotyledons</taxon>
        <taxon>Gunneridae</taxon>
        <taxon>Pentapetalae</taxon>
        <taxon>asterids</taxon>
        <taxon>lamiids</taxon>
        <taxon>Solanales</taxon>
        <taxon>Solanaceae</taxon>
        <taxon>Solanoideae</taxon>
        <taxon>Solaneae</taxon>
        <taxon>Solanum</taxon>
        <taxon>Solanum subgen. Lycopersicon</taxon>
    </lineage>
</organism>
<sequence>MFLVRPFLILASTKILNTFLNIRPLVEPFVTPQKIKLQQIRVLSELCAQKGY</sequence>
<proteinExistence type="predicted"/>
<dbReference type="AlphaFoldDB" id="A0A6N2B1M2"/>
<evidence type="ECO:0000313" key="1">
    <source>
        <dbReference type="EMBL" id="TMW87860.1"/>
    </source>
</evidence>
<comment type="caution">
    <text evidence="1">The sequence shown here is derived from an EMBL/GenBank/DDBJ whole genome shotgun (WGS) entry which is preliminary data.</text>
</comment>
<feature type="non-terminal residue" evidence="1">
    <location>
        <position position="52"/>
    </location>
</feature>
<name>A0A6N2B1M2_SOLCI</name>